<protein>
    <recommendedName>
        <fullName evidence="3">Secreted protein</fullName>
    </recommendedName>
</protein>
<dbReference type="EMBL" id="WTFF01000160">
    <property type="protein sequence ID" value="MBW5484372.1"/>
    <property type="molecule type" value="Genomic_DNA"/>
</dbReference>
<accession>A0ABS6Z9C1</accession>
<evidence type="ECO:0000313" key="1">
    <source>
        <dbReference type="EMBL" id="MBW5484372.1"/>
    </source>
</evidence>
<reference evidence="1 2" key="1">
    <citation type="submission" date="2019-12" db="EMBL/GenBank/DDBJ databases">
        <title>Genome sequence of Streptomyces bambusae.</title>
        <authorList>
            <person name="Bansal K."/>
            <person name="Choksket S."/>
            <person name="Korpole S."/>
            <person name="Patil P.B."/>
        </authorList>
    </citation>
    <scope>NUCLEOTIDE SEQUENCE [LARGE SCALE GENOMIC DNA]</scope>
    <source>
        <strain evidence="1 2">SK60</strain>
    </source>
</reference>
<gene>
    <name evidence="1" type="ORF">GPJ59_21435</name>
</gene>
<evidence type="ECO:0000313" key="2">
    <source>
        <dbReference type="Proteomes" id="UP000812013"/>
    </source>
</evidence>
<name>A0ABS6Z9C1_9ACTN</name>
<sequence length="151" mass="16322">MRPSLCLCVPVVASLRANGRNDTSEITNVWIRGSQAEICYWAPYSLCGTKPIQKVFISPKIVTHALCMPVRALCALRASCTSARGDASAVPRGASHPFPTRHPVAGLRFGHGSGVDHIPVTKTAAQVWPCERDIPGHGLHKPFSGRRDRMG</sequence>
<proteinExistence type="predicted"/>
<organism evidence="1 2">
    <name type="scientific">Streptomyces bambusae</name>
    <dbReference type="NCBI Taxonomy" id="1550616"/>
    <lineage>
        <taxon>Bacteria</taxon>
        <taxon>Bacillati</taxon>
        <taxon>Actinomycetota</taxon>
        <taxon>Actinomycetes</taxon>
        <taxon>Kitasatosporales</taxon>
        <taxon>Streptomycetaceae</taxon>
        <taxon>Streptomyces</taxon>
    </lineage>
</organism>
<keyword evidence="2" id="KW-1185">Reference proteome</keyword>
<comment type="caution">
    <text evidence="1">The sequence shown here is derived from an EMBL/GenBank/DDBJ whole genome shotgun (WGS) entry which is preliminary data.</text>
</comment>
<dbReference type="Proteomes" id="UP000812013">
    <property type="component" value="Unassembled WGS sequence"/>
</dbReference>
<evidence type="ECO:0008006" key="3">
    <source>
        <dbReference type="Google" id="ProtNLM"/>
    </source>
</evidence>